<dbReference type="InterPro" id="IPR002939">
    <property type="entry name" value="DnaJ_C"/>
</dbReference>
<dbReference type="Pfam" id="PF00226">
    <property type="entry name" value="DnaJ"/>
    <property type="match status" value="1"/>
</dbReference>
<feature type="domain" description="J" evidence="4">
    <location>
        <begin position="5"/>
        <end position="69"/>
    </location>
</feature>
<dbReference type="GO" id="GO:0005737">
    <property type="term" value="C:cytoplasm"/>
    <property type="evidence" value="ECO:0007669"/>
    <property type="project" value="TreeGrafter"/>
</dbReference>
<reference evidence="5 6" key="1">
    <citation type="submission" date="2018-06" db="EMBL/GenBank/DDBJ databases">
        <authorList>
            <consortium name="Pathogen Informatics"/>
            <person name="Doyle S."/>
        </authorList>
    </citation>
    <scope>NUCLEOTIDE SEQUENCE [LARGE SCALE GENOMIC DNA]</scope>
    <source>
        <strain evidence="5 6">NCTC11801</strain>
    </source>
</reference>
<dbReference type="CDD" id="cd06257">
    <property type="entry name" value="DnaJ"/>
    <property type="match status" value="1"/>
</dbReference>
<dbReference type="RefSeq" id="WP_115167439.1">
    <property type="nucleotide sequence ID" value="NZ_CP077317.1"/>
</dbReference>
<dbReference type="Proteomes" id="UP000254208">
    <property type="component" value="Unassembled WGS sequence"/>
</dbReference>
<keyword evidence="2 5" id="KW-0238">DNA-binding</keyword>
<dbReference type="Gene3D" id="1.10.287.110">
    <property type="entry name" value="DnaJ domain"/>
    <property type="match status" value="1"/>
</dbReference>
<dbReference type="NCBIfam" id="NF007618">
    <property type="entry name" value="PRK10266.1"/>
    <property type="match status" value="1"/>
</dbReference>
<dbReference type="PANTHER" id="PTHR43096:SF52">
    <property type="entry name" value="DNAJ HOMOLOG 1, MITOCHONDRIAL-RELATED"/>
    <property type="match status" value="1"/>
</dbReference>
<dbReference type="AlphaFoldDB" id="A0A379FSX2"/>
<evidence type="ECO:0000313" key="6">
    <source>
        <dbReference type="Proteomes" id="UP000254208"/>
    </source>
</evidence>
<dbReference type="InterPro" id="IPR001623">
    <property type="entry name" value="DnaJ_domain"/>
</dbReference>
<evidence type="ECO:0000256" key="2">
    <source>
        <dbReference type="ARBA" id="ARBA00023125"/>
    </source>
</evidence>
<keyword evidence="3" id="KW-0143">Chaperone</keyword>
<dbReference type="FunFam" id="2.60.260.20:FF:000008">
    <property type="entry name" value="Curved DNA-binding protein"/>
    <property type="match status" value="1"/>
</dbReference>
<dbReference type="GO" id="GO:0051082">
    <property type="term" value="F:unfolded protein binding"/>
    <property type="evidence" value="ECO:0007669"/>
    <property type="project" value="InterPro"/>
</dbReference>
<dbReference type="Gene3D" id="1.20.5.460">
    <property type="entry name" value="Single helix bin"/>
    <property type="match status" value="1"/>
</dbReference>
<dbReference type="SUPFAM" id="SSF49493">
    <property type="entry name" value="HSP40/DnaJ peptide-binding domain"/>
    <property type="match status" value="2"/>
</dbReference>
<dbReference type="GO" id="GO:0042026">
    <property type="term" value="P:protein refolding"/>
    <property type="evidence" value="ECO:0007669"/>
    <property type="project" value="TreeGrafter"/>
</dbReference>
<dbReference type="PROSITE" id="PS50076">
    <property type="entry name" value="DNAJ_2"/>
    <property type="match status" value="1"/>
</dbReference>
<dbReference type="InterPro" id="IPR008971">
    <property type="entry name" value="HSP40/DnaJ_pept-bd"/>
</dbReference>
<dbReference type="PRINTS" id="PR00625">
    <property type="entry name" value="JDOMAIN"/>
</dbReference>
<evidence type="ECO:0000256" key="1">
    <source>
        <dbReference type="ARBA" id="ARBA00022490"/>
    </source>
</evidence>
<dbReference type="InterPro" id="IPR018253">
    <property type="entry name" value="DnaJ_domain_CS"/>
</dbReference>
<proteinExistence type="predicted"/>
<dbReference type="Gene3D" id="2.60.260.20">
    <property type="entry name" value="Urease metallochaperone UreE, N-terminal domain"/>
    <property type="match status" value="2"/>
</dbReference>
<dbReference type="GeneID" id="93673644"/>
<sequence>MELKDYYSIMGVKRTDDLKTIKTAYRRLARKYHPDVSKEPDAEARFKEIAEAWAVLGDKEKRAEYDEMWEHRNDPYFNQANQANQGQQSHTYSQQGFDAGGFDDIFSSMFSQRARGGSTRQARSHRGQDLEVELAIFLEESQESHKRTISYNLPVYNAFGFIENEVPKTLNVTIPAGVIDGQRIRLKGQGTAGENGGENGDLWITIRIAPHPLFDIKGHDLEVVVPLAPWEAALGTKVTIPTLKDPIVITVPANSQAGQKLRIKGKGLKHKGTAGDLYAIIKIVMPNSSNAEADALWQKLAETQQSFDPRKNWGGK</sequence>
<dbReference type="EMBL" id="UGTZ01000001">
    <property type="protein sequence ID" value="SUC31865.1"/>
    <property type="molecule type" value="Genomic_DNA"/>
</dbReference>
<name>A0A379FSX2_PRORE</name>
<gene>
    <name evidence="5" type="primary">cbpA</name>
    <name evidence="5" type="ORF">NCTC11801_02832</name>
</gene>
<dbReference type="SUPFAM" id="SSF46565">
    <property type="entry name" value="Chaperone J-domain"/>
    <property type="match status" value="1"/>
</dbReference>
<dbReference type="InterPro" id="IPR036869">
    <property type="entry name" value="J_dom_sf"/>
</dbReference>
<dbReference type="FunFam" id="2.60.260.20:FF:000013">
    <property type="entry name" value="DnaJ subfamily B member 11"/>
    <property type="match status" value="1"/>
</dbReference>
<dbReference type="PANTHER" id="PTHR43096">
    <property type="entry name" value="DNAJ HOMOLOG 1, MITOCHONDRIAL-RELATED"/>
    <property type="match status" value="1"/>
</dbReference>
<accession>A0A379FSX2</accession>
<dbReference type="CDD" id="cd10747">
    <property type="entry name" value="DnaJ_C"/>
    <property type="match status" value="1"/>
</dbReference>
<organism evidence="5 6">
    <name type="scientific">Providencia rettgeri</name>
    <dbReference type="NCBI Taxonomy" id="587"/>
    <lineage>
        <taxon>Bacteria</taxon>
        <taxon>Pseudomonadati</taxon>
        <taxon>Pseudomonadota</taxon>
        <taxon>Gammaproteobacteria</taxon>
        <taxon>Enterobacterales</taxon>
        <taxon>Morganellaceae</taxon>
        <taxon>Providencia</taxon>
    </lineage>
</organism>
<evidence type="ECO:0000256" key="3">
    <source>
        <dbReference type="ARBA" id="ARBA00023186"/>
    </source>
</evidence>
<evidence type="ECO:0000259" key="4">
    <source>
        <dbReference type="PROSITE" id="PS50076"/>
    </source>
</evidence>
<evidence type="ECO:0000313" key="5">
    <source>
        <dbReference type="EMBL" id="SUC31865.1"/>
    </source>
</evidence>
<dbReference type="PROSITE" id="PS00636">
    <property type="entry name" value="DNAJ_1"/>
    <property type="match status" value="1"/>
</dbReference>
<keyword evidence="1" id="KW-0963">Cytoplasm</keyword>
<dbReference type="SMART" id="SM00271">
    <property type="entry name" value="DnaJ"/>
    <property type="match status" value="1"/>
</dbReference>
<dbReference type="GO" id="GO:0003677">
    <property type="term" value="F:DNA binding"/>
    <property type="evidence" value="ECO:0007669"/>
    <property type="project" value="UniProtKB-KW"/>
</dbReference>
<dbReference type="Pfam" id="PF01556">
    <property type="entry name" value="DnaJ_C"/>
    <property type="match status" value="1"/>
</dbReference>
<protein>
    <submittedName>
        <fullName evidence="5">Curved DNA-binding protein</fullName>
    </submittedName>
</protein>